<protein>
    <submittedName>
        <fullName evidence="1">Uncharacterized protein</fullName>
    </submittedName>
</protein>
<comment type="caution">
    <text evidence="1">The sequence shown here is derived from an EMBL/GenBank/DDBJ whole genome shotgun (WGS) entry which is preliminary data.</text>
</comment>
<sequence length="98" mass="10090">MQPTKPAELRITIIITIHCSTHNKAMIDTSSAAGIAASRQKSCNACVRGKRSARPRLRLLSPASHDGVIVRIRGQSGRAGAEFGVAAGRLAGGLAGGS</sequence>
<accession>A0A2C5YD96</accession>
<dbReference type="Proteomes" id="UP000226431">
    <property type="component" value="Unassembled WGS sequence"/>
</dbReference>
<keyword evidence="2" id="KW-1185">Reference proteome</keyword>
<evidence type="ECO:0000313" key="1">
    <source>
        <dbReference type="EMBL" id="PHH67485.1"/>
    </source>
</evidence>
<proteinExistence type="predicted"/>
<name>A0A2C5YD96_9HYPO</name>
<gene>
    <name evidence="1" type="ORF">CDD80_807</name>
</gene>
<dbReference type="AlphaFoldDB" id="A0A2C5YD96"/>
<dbReference type="EMBL" id="NJES01001286">
    <property type="protein sequence ID" value="PHH67485.1"/>
    <property type="molecule type" value="Genomic_DNA"/>
</dbReference>
<reference evidence="1 2" key="1">
    <citation type="submission" date="2017-06" db="EMBL/GenBank/DDBJ databases">
        <title>Ant-infecting Ophiocordyceps genomes reveal a high diversity of potential behavioral manipulation genes and a possible major role for enterotoxins.</title>
        <authorList>
            <person name="De Bekker C."/>
            <person name="Evans H.C."/>
            <person name="Brachmann A."/>
            <person name="Hughes D.P."/>
        </authorList>
    </citation>
    <scope>NUCLEOTIDE SEQUENCE [LARGE SCALE GENOMIC DNA]</scope>
    <source>
        <strain evidence="1 2">Map16</strain>
    </source>
</reference>
<organism evidence="1 2">
    <name type="scientific">Ophiocordyceps camponoti-rufipedis</name>
    <dbReference type="NCBI Taxonomy" id="2004952"/>
    <lineage>
        <taxon>Eukaryota</taxon>
        <taxon>Fungi</taxon>
        <taxon>Dikarya</taxon>
        <taxon>Ascomycota</taxon>
        <taxon>Pezizomycotina</taxon>
        <taxon>Sordariomycetes</taxon>
        <taxon>Hypocreomycetidae</taxon>
        <taxon>Hypocreales</taxon>
        <taxon>Ophiocordycipitaceae</taxon>
        <taxon>Ophiocordyceps</taxon>
    </lineage>
</organism>
<evidence type="ECO:0000313" key="2">
    <source>
        <dbReference type="Proteomes" id="UP000226431"/>
    </source>
</evidence>